<dbReference type="OrthoDB" id="449052at2759"/>
<dbReference type="SUPFAM" id="SSF54631">
    <property type="entry name" value="CBS-domain pair"/>
    <property type="match status" value="2"/>
</dbReference>
<dbReference type="PROSITE" id="PS51371">
    <property type="entry name" value="CBS"/>
    <property type="match status" value="1"/>
</dbReference>
<dbReference type="EMBL" id="JANBQB010000068">
    <property type="protein sequence ID" value="KAJ1983141.1"/>
    <property type="molecule type" value="Genomic_DNA"/>
</dbReference>
<organism evidence="5 6">
    <name type="scientific">Dimargaris verticillata</name>
    <dbReference type="NCBI Taxonomy" id="2761393"/>
    <lineage>
        <taxon>Eukaryota</taxon>
        <taxon>Fungi</taxon>
        <taxon>Fungi incertae sedis</taxon>
        <taxon>Zoopagomycota</taxon>
        <taxon>Kickxellomycotina</taxon>
        <taxon>Dimargaritomycetes</taxon>
        <taxon>Dimargaritales</taxon>
        <taxon>Dimargaritaceae</taxon>
        <taxon>Dimargaris</taxon>
    </lineage>
</organism>
<keyword evidence="6" id="KW-1185">Reference proteome</keyword>
<evidence type="ECO:0000256" key="1">
    <source>
        <dbReference type="ARBA" id="ARBA00022737"/>
    </source>
</evidence>
<evidence type="ECO:0000256" key="3">
    <source>
        <dbReference type="PROSITE-ProRule" id="PRU00703"/>
    </source>
</evidence>
<dbReference type="InterPro" id="IPR050511">
    <property type="entry name" value="AMPK_gamma/SDS23_families"/>
</dbReference>
<name>A0A9W8B8G9_9FUNG</name>
<keyword evidence="2 3" id="KW-0129">CBS domain</keyword>
<evidence type="ECO:0000259" key="4">
    <source>
        <dbReference type="PROSITE" id="PS51371"/>
    </source>
</evidence>
<dbReference type="InterPro" id="IPR046342">
    <property type="entry name" value="CBS_dom_sf"/>
</dbReference>
<gene>
    <name evidence="5" type="ORF">H4R34_001455</name>
</gene>
<dbReference type="PANTHER" id="PTHR13780">
    <property type="entry name" value="AMP-ACTIVATED PROTEIN KINASE, GAMMA REGULATORY SUBUNIT"/>
    <property type="match status" value="1"/>
</dbReference>
<dbReference type="InterPro" id="IPR000644">
    <property type="entry name" value="CBS_dom"/>
</dbReference>
<dbReference type="Proteomes" id="UP001151582">
    <property type="component" value="Unassembled WGS sequence"/>
</dbReference>
<proteinExistence type="predicted"/>
<comment type="caution">
    <text evidence="5">The sequence shown here is derived from an EMBL/GenBank/DDBJ whole genome shotgun (WGS) entry which is preliminary data.</text>
</comment>
<sequence>MATFERSTTEVTQFLQALTVQDLVDALATPRPIVAVAESARVEDLLSLLREHAIQACPVYRGTPACPTYTGIVSVLNLLALLVSEVPGSKSPKLVTSEDQRQQWMSFLRRPVTDALALNRPDQVLPEFRSSDSVIRLLRTFALGGTYRALVHTPRDTILISQSDLVRYLWRHHVQFPTLMDLTMPQVLTKVNPQVAAVPSPSAVELPATTVPVPAPRRDLDAKIPSKQSVALQEPGRSSTLRTVALNTPVLHAFWLMYHAHVSALAVVDSLMRSPRSDDSAGSLSETLVTGPLSTELSASHLRLLFARDWALLDKPIIPFLLTTVGEVPTPFVIRRRFTLSQCVAGLLTTASRRAWFVADADDAPLAVFTMTDVLRTFNHALIVDG</sequence>
<feature type="domain" description="CBS" evidence="4">
    <location>
        <begin position="28"/>
        <end position="88"/>
    </location>
</feature>
<keyword evidence="1" id="KW-0677">Repeat</keyword>
<dbReference type="AlphaFoldDB" id="A0A9W8B8G9"/>
<reference evidence="5" key="1">
    <citation type="submission" date="2022-07" db="EMBL/GenBank/DDBJ databases">
        <title>Phylogenomic reconstructions and comparative analyses of Kickxellomycotina fungi.</title>
        <authorList>
            <person name="Reynolds N.K."/>
            <person name="Stajich J.E."/>
            <person name="Barry K."/>
            <person name="Grigoriev I.V."/>
            <person name="Crous P."/>
            <person name="Smith M.E."/>
        </authorList>
    </citation>
    <scope>NUCLEOTIDE SEQUENCE</scope>
    <source>
        <strain evidence="5">RSA 567</strain>
    </source>
</reference>
<protein>
    <recommendedName>
        <fullName evidence="4">CBS domain-containing protein</fullName>
    </recommendedName>
</protein>
<accession>A0A9W8B8G9</accession>
<dbReference type="Gene3D" id="3.10.580.10">
    <property type="entry name" value="CBS-domain"/>
    <property type="match status" value="2"/>
</dbReference>
<dbReference type="PANTHER" id="PTHR13780:SF128">
    <property type="entry name" value="CBS DOMAIN-CONTAINING PROTEIN"/>
    <property type="match status" value="1"/>
</dbReference>
<evidence type="ECO:0000256" key="2">
    <source>
        <dbReference type="ARBA" id="ARBA00023122"/>
    </source>
</evidence>
<evidence type="ECO:0000313" key="5">
    <source>
        <dbReference type="EMBL" id="KAJ1983141.1"/>
    </source>
</evidence>
<evidence type="ECO:0000313" key="6">
    <source>
        <dbReference type="Proteomes" id="UP001151582"/>
    </source>
</evidence>